<evidence type="ECO:0000256" key="5">
    <source>
        <dbReference type="SAM" id="MobiDB-lite"/>
    </source>
</evidence>
<evidence type="ECO:0000313" key="8">
    <source>
        <dbReference type="Proteomes" id="UP000507245"/>
    </source>
</evidence>
<accession>A0A6J5XNE9</accession>
<feature type="compositionally biased region" description="Low complexity" evidence="5">
    <location>
        <begin position="147"/>
        <end position="160"/>
    </location>
</feature>
<evidence type="ECO:0000259" key="6">
    <source>
        <dbReference type="PROSITE" id="PS50103"/>
    </source>
</evidence>
<dbReference type="OrthoDB" id="410307at2759"/>
<evidence type="ECO:0000313" key="7">
    <source>
        <dbReference type="EMBL" id="CAB4315179.1"/>
    </source>
</evidence>
<gene>
    <name evidence="7" type="ORF">ORAREDHAP_LOCUS39786</name>
</gene>
<dbReference type="EMBL" id="CAEKKB010000006">
    <property type="protein sequence ID" value="CAB4315179.1"/>
    <property type="molecule type" value="Genomic_DNA"/>
</dbReference>
<keyword evidence="1 4" id="KW-0479">Metal-binding</keyword>
<dbReference type="Proteomes" id="UP000507245">
    <property type="component" value="Unassembled WGS sequence"/>
</dbReference>
<dbReference type="AlphaFoldDB" id="A0A6J5XNE9"/>
<keyword evidence="8" id="KW-1185">Reference proteome</keyword>
<evidence type="ECO:0000256" key="1">
    <source>
        <dbReference type="ARBA" id="ARBA00022723"/>
    </source>
</evidence>
<reference evidence="8" key="1">
    <citation type="journal article" date="2020" name="Genome Biol.">
        <title>Gamete binning: chromosome-level and haplotype-resolved genome assembly enabled by high-throughput single-cell sequencing of gamete genomes.</title>
        <authorList>
            <person name="Campoy J.A."/>
            <person name="Sun H."/>
            <person name="Goel M."/>
            <person name="Jiao W.-B."/>
            <person name="Folz-Donahue K."/>
            <person name="Wang N."/>
            <person name="Rubio M."/>
            <person name="Liu C."/>
            <person name="Kukat C."/>
            <person name="Ruiz D."/>
            <person name="Huettel B."/>
            <person name="Schneeberger K."/>
        </authorList>
    </citation>
    <scope>NUCLEOTIDE SEQUENCE [LARGE SCALE GENOMIC DNA]</scope>
    <source>
        <strain evidence="8">cv. Rojo Pasion</strain>
    </source>
</reference>
<dbReference type="PANTHER" id="PTHR14493:SF87">
    <property type="entry name" value="ZINC FINGER CCCH DOMAIN-CONTAINING PROTEIN 66"/>
    <property type="match status" value="1"/>
</dbReference>
<keyword evidence="2 4" id="KW-0863">Zinc-finger</keyword>
<protein>
    <recommendedName>
        <fullName evidence="6">C3H1-type domain-containing protein</fullName>
    </recommendedName>
</protein>
<keyword evidence="3 4" id="KW-0862">Zinc</keyword>
<name>A0A6J5XNE9_PRUAR</name>
<dbReference type="PROSITE" id="PS50103">
    <property type="entry name" value="ZF_C3H1"/>
    <property type="match status" value="1"/>
</dbReference>
<feature type="region of interest" description="Disordered" evidence="5">
    <location>
        <begin position="147"/>
        <end position="183"/>
    </location>
</feature>
<evidence type="ECO:0000256" key="3">
    <source>
        <dbReference type="ARBA" id="ARBA00022833"/>
    </source>
</evidence>
<evidence type="ECO:0000256" key="2">
    <source>
        <dbReference type="ARBA" id="ARBA00022771"/>
    </source>
</evidence>
<dbReference type="GO" id="GO:0008270">
    <property type="term" value="F:zinc ion binding"/>
    <property type="evidence" value="ECO:0007669"/>
    <property type="project" value="UniProtKB-KW"/>
</dbReference>
<feature type="compositionally biased region" description="Polar residues" evidence="5">
    <location>
        <begin position="167"/>
        <end position="183"/>
    </location>
</feature>
<evidence type="ECO:0000256" key="4">
    <source>
        <dbReference type="PROSITE-ProRule" id="PRU00723"/>
    </source>
</evidence>
<dbReference type="InterPro" id="IPR000571">
    <property type="entry name" value="Znf_CCCH"/>
</dbReference>
<sequence>MYVYKVKTCQRSICYYPKKPCPFLHDGELGRRDLLRHKYSCVPCLEFKNGFCPQADACGHSHGILEERFHPMLFRTRYCWYMTTCKRQDWSYAHKEEEKSCSICAFSESLRPSKSISTALSIGVKNPVTIYPIHSMMQTLWQKQSSDYKQQQSQLQPQQQRPAISFNRPSPSPQSFCGTNAGENDQFVTFDGLKD</sequence>
<feature type="zinc finger region" description="C3H1-type" evidence="4">
    <location>
        <begin position="38"/>
        <end position="65"/>
    </location>
</feature>
<organism evidence="7 8">
    <name type="scientific">Prunus armeniaca</name>
    <name type="common">Apricot</name>
    <name type="synonym">Armeniaca vulgaris</name>
    <dbReference type="NCBI Taxonomy" id="36596"/>
    <lineage>
        <taxon>Eukaryota</taxon>
        <taxon>Viridiplantae</taxon>
        <taxon>Streptophyta</taxon>
        <taxon>Embryophyta</taxon>
        <taxon>Tracheophyta</taxon>
        <taxon>Spermatophyta</taxon>
        <taxon>Magnoliopsida</taxon>
        <taxon>eudicotyledons</taxon>
        <taxon>Gunneridae</taxon>
        <taxon>Pentapetalae</taxon>
        <taxon>rosids</taxon>
        <taxon>fabids</taxon>
        <taxon>Rosales</taxon>
        <taxon>Rosaceae</taxon>
        <taxon>Amygdaloideae</taxon>
        <taxon>Amygdaleae</taxon>
        <taxon>Prunus</taxon>
    </lineage>
</organism>
<feature type="domain" description="C3H1-type" evidence="6">
    <location>
        <begin position="38"/>
        <end position="65"/>
    </location>
</feature>
<dbReference type="PANTHER" id="PTHR14493">
    <property type="entry name" value="UNKEMPT FAMILY MEMBER"/>
    <property type="match status" value="1"/>
</dbReference>
<dbReference type="InterPro" id="IPR045234">
    <property type="entry name" value="Unkempt-like"/>
</dbReference>
<proteinExistence type="predicted"/>